<name>A0A2A2KNI2_9BILA</name>
<dbReference type="Pfam" id="PF00501">
    <property type="entry name" value="AMP-binding"/>
    <property type="match status" value="1"/>
</dbReference>
<comment type="similarity">
    <text evidence="1">Belongs to the ATP-dependent AMP-binding enzyme family.</text>
</comment>
<evidence type="ECO:0008006" key="6">
    <source>
        <dbReference type="Google" id="ProtNLM"/>
    </source>
</evidence>
<organism evidence="4 5">
    <name type="scientific">Diploscapter pachys</name>
    <dbReference type="NCBI Taxonomy" id="2018661"/>
    <lineage>
        <taxon>Eukaryota</taxon>
        <taxon>Metazoa</taxon>
        <taxon>Ecdysozoa</taxon>
        <taxon>Nematoda</taxon>
        <taxon>Chromadorea</taxon>
        <taxon>Rhabditida</taxon>
        <taxon>Rhabditina</taxon>
        <taxon>Rhabditomorpha</taxon>
        <taxon>Rhabditoidea</taxon>
        <taxon>Rhabditidae</taxon>
        <taxon>Diploscapter</taxon>
    </lineage>
</organism>
<feature type="domain" description="AMP-dependent synthetase/ligase" evidence="2">
    <location>
        <begin position="28"/>
        <end position="377"/>
    </location>
</feature>
<gene>
    <name evidence="4" type="ORF">WR25_08597</name>
</gene>
<dbReference type="STRING" id="2018661.A0A2A2KNI2"/>
<dbReference type="InterPro" id="IPR025110">
    <property type="entry name" value="AMP-bd_C"/>
</dbReference>
<dbReference type="SUPFAM" id="SSF56801">
    <property type="entry name" value="Acetyl-CoA synthetase-like"/>
    <property type="match status" value="1"/>
</dbReference>
<dbReference type="Proteomes" id="UP000218231">
    <property type="component" value="Unassembled WGS sequence"/>
</dbReference>
<dbReference type="Gene3D" id="3.30.300.30">
    <property type="match status" value="1"/>
</dbReference>
<proteinExistence type="inferred from homology"/>
<dbReference type="GO" id="GO:0031956">
    <property type="term" value="F:medium-chain fatty acid-CoA ligase activity"/>
    <property type="evidence" value="ECO:0007669"/>
    <property type="project" value="TreeGrafter"/>
</dbReference>
<dbReference type="PANTHER" id="PTHR43201">
    <property type="entry name" value="ACYL-COA SYNTHETASE"/>
    <property type="match status" value="1"/>
</dbReference>
<dbReference type="AlphaFoldDB" id="A0A2A2KNI2"/>
<dbReference type="InterPro" id="IPR000873">
    <property type="entry name" value="AMP-dep_synth/lig_dom"/>
</dbReference>
<dbReference type="InterPro" id="IPR042099">
    <property type="entry name" value="ANL_N_sf"/>
</dbReference>
<comment type="caution">
    <text evidence="4">The sequence shown here is derived from an EMBL/GenBank/DDBJ whole genome shotgun (WGS) entry which is preliminary data.</text>
</comment>
<dbReference type="PANTHER" id="PTHR43201:SF8">
    <property type="entry name" value="ACYL-COA SYNTHETASE FAMILY MEMBER 3"/>
    <property type="match status" value="1"/>
</dbReference>
<evidence type="ECO:0000313" key="5">
    <source>
        <dbReference type="Proteomes" id="UP000218231"/>
    </source>
</evidence>
<dbReference type="OrthoDB" id="2962993at2759"/>
<dbReference type="Pfam" id="PF13193">
    <property type="entry name" value="AMP-binding_C"/>
    <property type="match status" value="1"/>
</dbReference>
<accession>A0A2A2KNI2</accession>
<feature type="domain" description="AMP-binding enzyme C-terminal" evidence="3">
    <location>
        <begin position="428"/>
        <end position="503"/>
    </location>
</feature>
<protein>
    <recommendedName>
        <fullName evidence="6">AMP-dependent synthetase/ligase domain-containing protein</fullName>
    </recommendedName>
</protein>
<dbReference type="InterPro" id="IPR045851">
    <property type="entry name" value="AMP-bd_C_sf"/>
</dbReference>
<evidence type="ECO:0000256" key="1">
    <source>
        <dbReference type="ARBA" id="ARBA00006432"/>
    </source>
</evidence>
<keyword evidence="5" id="KW-1185">Reference proteome</keyword>
<evidence type="ECO:0000259" key="2">
    <source>
        <dbReference type="Pfam" id="PF00501"/>
    </source>
</evidence>
<reference evidence="4 5" key="1">
    <citation type="journal article" date="2017" name="Curr. Biol.">
        <title>Genome architecture and evolution of a unichromosomal asexual nematode.</title>
        <authorList>
            <person name="Fradin H."/>
            <person name="Zegar C."/>
            <person name="Gutwein M."/>
            <person name="Lucas J."/>
            <person name="Kovtun M."/>
            <person name="Corcoran D."/>
            <person name="Baugh L.R."/>
            <person name="Kiontke K."/>
            <person name="Gunsalus K."/>
            <person name="Fitch D.H."/>
            <person name="Piano F."/>
        </authorList>
    </citation>
    <scope>NUCLEOTIDE SEQUENCE [LARGE SCALE GENOMIC DNA]</scope>
    <source>
        <strain evidence="4">PF1309</strain>
    </source>
</reference>
<dbReference type="EMBL" id="LIAE01008057">
    <property type="protein sequence ID" value="PAV75566.1"/>
    <property type="molecule type" value="Genomic_DNA"/>
</dbReference>
<dbReference type="PROSITE" id="PS00455">
    <property type="entry name" value="AMP_BINDING"/>
    <property type="match status" value="1"/>
</dbReference>
<dbReference type="GO" id="GO:0006631">
    <property type="term" value="P:fatty acid metabolic process"/>
    <property type="evidence" value="ECO:0007669"/>
    <property type="project" value="TreeGrafter"/>
</dbReference>
<dbReference type="Gene3D" id="3.40.50.12780">
    <property type="entry name" value="N-terminal domain of ligase-like"/>
    <property type="match status" value="1"/>
</dbReference>
<evidence type="ECO:0000259" key="3">
    <source>
        <dbReference type="Pfam" id="PF13193"/>
    </source>
</evidence>
<evidence type="ECO:0000313" key="4">
    <source>
        <dbReference type="EMBL" id="PAV75566.1"/>
    </source>
</evidence>
<dbReference type="InterPro" id="IPR020845">
    <property type="entry name" value="AMP-binding_CS"/>
</dbReference>
<sequence length="522" mass="58648">MKLLSRNSVWKFGIRKIASRENNLTVRARMHEDPNKVFVIDDGKKITYGDFLKRAGQYVASLHQHYKISKGDRILARVSKNVDAIALYVACLRLGAIYVPLNPAYTKQETEHFVKDASPSLFVTCNESADKEFVGKVQHVLKESDLSASTSKLSPNLDVENLESDDVGVICYTSGTTGLPKGAMLTHGGLSSNAEALIDCWQFSKNDVQLHCLPFFHIHGLFVAFNCTIFSHSTLLWRPKFDVSDVIKHIPESTVMMGVPTYYRFGIIGIRNKICVFFSRLCGSSKLSPDLCKTFRVFICASAPLPDEVWKDFQKKSGHTILERYGMTEAQVVTSNSYSVSKRAPSVQGKPLKGVDVRITDTGSIEVKSPSLFKGYWKNPEKTAKDFTQDGYFITGDMGQWDKNENLVLLGRSKDVIITGGLNVYPKEVEDQLDQFDEIEESAVIGVPHSDFGEAVVGVIVLYDRDGDKTELEKRIIIDLKAKLAGYKVPRKLIFVKELPRNTLTKVQKNEMRKQYKDLFKS</sequence>